<proteinExistence type="predicted"/>
<accession>A0A930KP14</accession>
<organism evidence="1 2">
    <name type="scientific">Rothia dentocariosa</name>
    <dbReference type="NCBI Taxonomy" id="2047"/>
    <lineage>
        <taxon>Bacteria</taxon>
        <taxon>Bacillati</taxon>
        <taxon>Actinomycetota</taxon>
        <taxon>Actinomycetes</taxon>
        <taxon>Micrococcales</taxon>
        <taxon>Micrococcaceae</taxon>
        <taxon>Rothia</taxon>
    </lineage>
</organism>
<protein>
    <submittedName>
        <fullName evidence="1">Thiocillin family RiPP</fullName>
    </submittedName>
</protein>
<evidence type="ECO:0000313" key="1">
    <source>
        <dbReference type="EMBL" id="MBF1649048.1"/>
    </source>
</evidence>
<dbReference type="Proteomes" id="UP000769484">
    <property type="component" value="Unassembled WGS sequence"/>
</dbReference>
<evidence type="ECO:0000313" key="2">
    <source>
        <dbReference type="Proteomes" id="UP000769484"/>
    </source>
</evidence>
<sequence>MNNKEVDLEVADMMGDIETVADGNALGCYFCASTASSATGCAATASTASTLGD</sequence>
<dbReference type="RefSeq" id="WP_314333710.1">
    <property type="nucleotide sequence ID" value="NZ_CAUQVD010000008.1"/>
</dbReference>
<dbReference type="EMBL" id="JABZXJ010000008">
    <property type="protein sequence ID" value="MBF1649048.1"/>
    <property type="molecule type" value="Genomic_DNA"/>
</dbReference>
<dbReference type="NCBIfam" id="NF033482">
    <property type="entry name" value="RiPP_thiocil"/>
    <property type="match status" value="1"/>
</dbReference>
<reference evidence="1" key="1">
    <citation type="submission" date="2020-04" db="EMBL/GenBank/DDBJ databases">
        <title>Deep metagenomics examines the oral microbiome during advanced dental caries in children, revealing novel taxa and co-occurrences with host molecules.</title>
        <authorList>
            <person name="Baker J.L."/>
            <person name="Morton J.T."/>
            <person name="Dinis M."/>
            <person name="Alvarez R."/>
            <person name="Tran N.C."/>
            <person name="Knight R."/>
            <person name="Edlund A."/>
        </authorList>
    </citation>
    <scope>NUCLEOTIDE SEQUENCE</scope>
    <source>
        <strain evidence="1">JCVI_47_bin.4</strain>
    </source>
</reference>
<dbReference type="AlphaFoldDB" id="A0A930KP14"/>
<name>A0A930KP14_9MICC</name>
<gene>
    <name evidence="1" type="ORF">HXO56_02945</name>
</gene>
<dbReference type="InterPro" id="IPR049803">
    <property type="entry name" value="RiPP_thiocil-like"/>
</dbReference>
<comment type="caution">
    <text evidence="1">The sequence shown here is derived from an EMBL/GenBank/DDBJ whole genome shotgun (WGS) entry which is preliminary data.</text>
</comment>